<gene>
    <name evidence="4" type="ORF">CHR90_02055</name>
</gene>
<organism evidence="4 5">
    <name type="scientific">Elstera cyanobacteriorum</name>
    <dbReference type="NCBI Taxonomy" id="2022747"/>
    <lineage>
        <taxon>Bacteria</taxon>
        <taxon>Pseudomonadati</taxon>
        <taxon>Pseudomonadota</taxon>
        <taxon>Alphaproteobacteria</taxon>
        <taxon>Rhodospirillales</taxon>
        <taxon>Rhodospirillaceae</taxon>
        <taxon>Elstera</taxon>
    </lineage>
</organism>
<evidence type="ECO:0000259" key="3">
    <source>
        <dbReference type="SMART" id="SM00829"/>
    </source>
</evidence>
<keyword evidence="2" id="KW-0560">Oxidoreductase</keyword>
<evidence type="ECO:0000256" key="1">
    <source>
        <dbReference type="ARBA" id="ARBA00022857"/>
    </source>
</evidence>
<accession>A0A255XYF8</accession>
<evidence type="ECO:0000313" key="4">
    <source>
        <dbReference type="EMBL" id="OYQ21434.1"/>
    </source>
</evidence>
<dbReference type="InterPro" id="IPR036291">
    <property type="entry name" value="NAD(P)-bd_dom_sf"/>
</dbReference>
<dbReference type="RefSeq" id="WP_094407230.1">
    <property type="nucleotide sequence ID" value="NZ_BMJZ01000007.1"/>
</dbReference>
<dbReference type="GO" id="GO:0016651">
    <property type="term" value="F:oxidoreductase activity, acting on NAD(P)H"/>
    <property type="evidence" value="ECO:0007669"/>
    <property type="project" value="TreeGrafter"/>
</dbReference>
<dbReference type="InterPro" id="IPR014189">
    <property type="entry name" value="Quinone_OxRdtase_PIG3"/>
</dbReference>
<dbReference type="InterPro" id="IPR013149">
    <property type="entry name" value="ADH-like_C"/>
</dbReference>
<dbReference type="Pfam" id="PF00107">
    <property type="entry name" value="ADH_zinc_N"/>
    <property type="match status" value="1"/>
</dbReference>
<dbReference type="GO" id="GO:0070402">
    <property type="term" value="F:NADPH binding"/>
    <property type="evidence" value="ECO:0007669"/>
    <property type="project" value="TreeGrafter"/>
</dbReference>
<keyword evidence="1" id="KW-0521">NADP</keyword>
<comment type="caution">
    <text evidence="4">The sequence shown here is derived from an EMBL/GenBank/DDBJ whole genome shotgun (WGS) entry which is preliminary data.</text>
</comment>
<dbReference type="SMART" id="SM00829">
    <property type="entry name" value="PKS_ER"/>
    <property type="match status" value="1"/>
</dbReference>
<dbReference type="SUPFAM" id="SSF51735">
    <property type="entry name" value="NAD(P)-binding Rossmann-fold domains"/>
    <property type="match status" value="1"/>
</dbReference>
<dbReference type="InterPro" id="IPR013154">
    <property type="entry name" value="ADH-like_N"/>
</dbReference>
<dbReference type="InterPro" id="IPR020843">
    <property type="entry name" value="ER"/>
</dbReference>
<dbReference type="PANTHER" id="PTHR48106:SF8">
    <property type="entry name" value="OS02G0805600 PROTEIN"/>
    <property type="match status" value="1"/>
</dbReference>
<dbReference type="Pfam" id="PF08240">
    <property type="entry name" value="ADH_N"/>
    <property type="match status" value="1"/>
</dbReference>
<dbReference type="SUPFAM" id="SSF50129">
    <property type="entry name" value="GroES-like"/>
    <property type="match status" value="1"/>
</dbReference>
<dbReference type="PANTHER" id="PTHR48106">
    <property type="entry name" value="QUINONE OXIDOREDUCTASE PIG3-RELATED"/>
    <property type="match status" value="1"/>
</dbReference>
<dbReference type="CDD" id="cd05276">
    <property type="entry name" value="p53_inducible_oxidoreductase"/>
    <property type="match status" value="1"/>
</dbReference>
<dbReference type="NCBIfam" id="TIGR02824">
    <property type="entry name" value="quinone_pig3"/>
    <property type="match status" value="1"/>
</dbReference>
<dbReference type="Proteomes" id="UP000216361">
    <property type="component" value="Unassembled WGS sequence"/>
</dbReference>
<dbReference type="OrthoDB" id="9780520at2"/>
<keyword evidence="5" id="KW-1185">Reference proteome</keyword>
<evidence type="ECO:0000313" key="5">
    <source>
        <dbReference type="Proteomes" id="UP000216361"/>
    </source>
</evidence>
<reference evidence="4 5" key="1">
    <citation type="submission" date="2017-07" db="EMBL/GenBank/DDBJ databases">
        <title>Elstera cyanobacteriorum sp. nov., a novel bacterium isolated from cyanobacterial aggregates in a eutrophic lake.</title>
        <authorList>
            <person name="Cai H."/>
        </authorList>
    </citation>
    <scope>NUCLEOTIDE SEQUENCE [LARGE SCALE GENOMIC DNA]</scope>
    <source>
        <strain evidence="4 5">TH019</strain>
    </source>
</reference>
<dbReference type="EMBL" id="NOXS01000022">
    <property type="protein sequence ID" value="OYQ21434.1"/>
    <property type="molecule type" value="Genomic_DNA"/>
</dbReference>
<name>A0A255XYF8_9PROT</name>
<dbReference type="Gene3D" id="3.90.180.10">
    <property type="entry name" value="Medium-chain alcohol dehydrogenases, catalytic domain"/>
    <property type="match status" value="1"/>
</dbReference>
<proteinExistence type="predicted"/>
<dbReference type="AlphaFoldDB" id="A0A255XYF8"/>
<feature type="domain" description="Enoyl reductase (ER)" evidence="3">
    <location>
        <begin position="10"/>
        <end position="323"/>
    </location>
</feature>
<sequence length="326" mass="34193">MRAVEIKAPGGPEVLTPTTLPVPHPKAGEVLIRVAAAGVNRPDLLQRQGAYPPPPDASPLPGLEVSGTIVAVGDGVATDRLGETVCALTPGGGYAEFVTAPAGHCLPVPQTLSPEEAAALPEGAFTVYGNVWDRGRLQPGETLLIHGGTSGIGTLAIQMAKAYGARVIVTVGSAEKAEAARALGVDLAINYKTEDFVEATRAFTDKRGADVILDMVGGPYIQRNIECAAMDGRIVFIAFQGGAVAEVDFRKVMVRRLTITGTTLRPQSIAAKNRLAEGLRQTVWPWVDKGLVRPQIYRVFPLDQAAAAHEMLESGAPIGKIVLGLA</sequence>
<dbReference type="Gene3D" id="3.40.50.720">
    <property type="entry name" value="NAD(P)-binding Rossmann-like Domain"/>
    <property type="match status" value="1"/>
</dbReference>
<evidence type="ECO:0000256" key="2">
    <source>
        <dbReference type="ARBA" id="ARBA00023002"/>
    </source>
</evidence>
<dbReference type="InterPro" id="IPR011032">
    <property type="entry name" value="GroES-like_sf"/>
</dbReference>
<protein>
    <recommendedName>
        <fullName evidence="3">Enoyl reductase (ER) domain-containing protein</fullName>
    </recommendedName>
</protein>